<dbReference type="GO" id="GO:0046464">
    <property type="term" value="P:acylglycerol catabolic process"/>
    <property type="evidence" value="ECO:0007669"/>
    <property type="project" value="TreeGrafter"/>
</dbReference>
<dbReference type="GO" id="GO:0016020">
    <property type="term" value="C:membrane"/>
    <property type="evidence" value="ECO:0007669"/>
    <property type="project" value="TreeGrafter"/>
</dbReference>
<evidence type="ECO:0000313" key="3">
    <source>
        <dbReference type="EMBL" id="CAJ1402487.1"/>
    </source>
</evidence>
<dbReference type="PRINTS" id="PR00111">
    <property type="entry name" value="ABHYDROLASE"/>
</dbReference>
<evidence type="ECO:0000313" key="4">
    <source>
        <dbReference type="Proteomes" id="UP001178507"/>
    </source>
</evidence>
<evidence type="ECO:0000259" key="2">
    <source>
        <dbReference type="Pfam" id="PF00561"/>
    </source>
</evidence>
<dbReference type="PANTHER" id="PTHR43798:SF33">
    <property type="entry name" value="HYDROLASE, PUTATIVE (AFU_ORTHOLOGUE AFUA_2G14860)-RELATED"/>
    <property type="match status" value="1"/>
</dbReference>
<comment type="caution">
    <text evidence="3">The sequence shown here is derived from an EMBL/GenBank/DDBJ whole genome shotgun (WGS) entry which is preliminary data.</text>
</comment>
<sequence length="361" mass="39844">MTFGPTASVDRPEQRQPDAHSNPCTPKLPDKVNSAPFVQGQRIRLKKGEVNYQLLGPPTAPVVLCLHGLNGALSSFEGLMPLLVQSFRVLCFDLYGFGLSAAPSGRLDIDAYVGQVQELLDALMPNEKVFLLGFSMGGCVAVEFTNRFPERVERLLLVAPGGLLQRSKTPCQPLLFGCLRTRLGGCLLSAATLLACCSSCCVRRNLRGDKLADRFELDVREPEKFKGVSRQNGERFLWNLHRSVNSYLRVLRRMPLWADDFKECYVTLAKGSTPLLFLWGDSDCTVPFCEAEEEVRQIFAPNGVSCCMLPEAGHGLLLEDAAQVAHCATAWFSDLQDPAWQQCLARWRLRSPDAPADPGAV</sequence>
<dbReference type="Pfam" id="PF00561">
    <property type="entry name" value="Abhydrolase_1"/>
    <property type="match status" value="1"/>
</dbReference>
<feature type="region of interest" description="Disordered" evidence="1">
    <location>
        <begin position="1"/>
        <end position="31"/>
    </location>
</feature>
<protein>
    <recommendedName>
        <fullName evidence="2">AB hydrolase-1 domain-containing protein</fullName>
    </recommendedName>
</protein>
<accession>A0AA36NCV3</accession>
<keyword evidence="4" id="KW-1185">Reference proteome</keyword>
<dbReference type="InterPro" id="IPR000073">
    <property type="entry name" value="AB_hydrolase_1"/>
</dbReference>
<dbReference type="InterPro" id="IPR050266">
    <property type="entry name" value="AB_hydrolase_sf"/>
</dbReference>
<dbReference type="SUPFAM" id="SSF53474">
    <property type="entry name" value="alpha/beta-Hydrolases"/>
    <property type="match status" value="1"/>
</dbReference>
<proteinExistence type="predicted"/>
<name>A0AA36NCV3_9DINO</name>
<organism evidence="3 4">
    <name type="scientific">Effrenium voratum</name>
    <dbReference type="NCBI Taxonomy" id="2562239"/>
    <lineage>
        <taxon>Eukaryota</taxon>
        <taxon>Sar</taxon>
        <taxon>Alveolata</taxon>
        <taxon>Dinophyceae</taxon>
        <taxon>Suessiales</taxon>
        <taxon>Symbiodiniaceae</taxon>
        <taxon>Effrenium</taxon>
    </lineage>
</organism>
<dbReference type="InterPro" id="IPR029058">
    <property type="entry name" value="AB_hydrolase_fold"/>
</dbReference>
<dbReference type="Proteomes" id="UP001178507">
    <property type="component" value="Unassembled WGS sequence"/>
</dbReference>
<dbReference type="PANTHER" id="PTHR43798">
    <property type="entry name" value="MONOACYLGLYCEROL LIPASE"/>
    <property type="match status" value="1"/>
</dbReference>
<dbReference type="Gene3D" id="3.40.50.1820">
    <property type="entry name" value="alpha/beta hydrolase"/>
    <property type="match status" value="1"/>
</dbReference>
<evidence type="ECO:0000256" key="1">
    <source>
        <dbReference type="SAM" id="MobiDB-lite"/>
    </source>
</evidence>
<dbReference type="GO" id="GO:0047372">
    <property type="term" value="F:monoacylglycerol lipase activity"/>
    <property type="evidence" value="ECO:0007669"/>
    <property type="project" value="TreeGrafter"/>
</dbReference>
<gene>
    <name evidence="3" type="ORF">EVOR1521_LOCUS25364</name>
</gene>
<dbReference type="AlphaFoldDB" id="A0AA36NCV3"/>
<reference evidence="3" key="1">
    <citation type="submission" date="2023-08" db="EMBL/GenBank/DDBJ databases">
        <authorList>
            <person name="Chen Y."/>
            <person name="Shah S."/>
            <person name="Dougan E. K."/>
            <person name="Thang M."/>
            <person name="Chan C."/>
        </authorList>
    </citation>
    <scope>NUCLEOTIDE SEQUENCE</scope>
</reference>
<dbReference type="EMBL" id="CAUJNA010003453">
    <property type="protein sequence ID" value="CAJ1402487.1"/>
    <property type="molecule type" value="Genomic_DNA"/>
</dbReference>
<feature type="domain" description="AB hydrolase-1" evidence="2">
    <location>
        <begin position="61"/>
        <end position="160"/>
    </location>
</feature>